<comment type="similarity">
    <text evidence="1 6">Belongs to the methyltransferase superfamily. RsmH family.</text>
</comment>
<comment type="function">
    <text evidence="6">Specifically methylates the N4 position of cytidine in position 1402 (C1402) of 16S rRNA.</text>
</comment>
<sequence length="320" mass="34853">MCRRQPVTSASTGTYEHRPVLEREVLQGFAGLPLPGRLLDCTLGGGGHSRLLLEAHPGLTLVGLDQDPGARAAATRHLDPLAGRWQIVAGNFGAFIPAQPFSGVLADLGVSSPQLDGPGRGFSFRHDGPLDMRMNPDHGETAAQLIDRLDEQALANLIHTYGEERYARRIARRLVEQRPLQGTAVLAQLVARCYPPKRRHGRIHPATRTFQALRIAVNRELEVLERLLRDAPDWLVPGGVIGIISFHSLEDRLVKRAFLADPRLQRLTRKPIMTSEREAKANPRSRSARLRLACRCGHATPSPLSGGGSADGQGKAGPSP</sequence>
<feature type="binding site" evidence="6">
    <location>
        <position position="92"/>
    </location>
    <ligand>
        <name>S-adenosyl-L-methionine</name>
        <dbReference type="ChEBI" id="CHEBI:59789"/>
    </ligand>
</feature>
<evidence type="ECO:0000256" key="5">
    <source>
        <dbReference type="ARBA" id="ARBA00022691"/>
    </source>
</evidence>
<feature type="binding site" evidence="6">
    <location>
        <position position="65"/>
    </location>
    <ligand>
        <name>S-adenosyl-L-methionine</name>
        <dbReference type="ChEBI" id="CHEBI:59789"/>
    </ligand>
</feature>
<feature type="binding site" evidence="6">
    <location>
        <position position="114"/>
    </location>
    <ligand>
        <name>S-adenosyl-L-methionine</name>
        <dbReference type="ChEBI" id="CHEBI:59789"/>
    </ligand>
</feature>
<gene>
    <name evidence="6 8" type="primary">rsmH</name>
    <name evidence="8" type="ORF">ERJ68_03660</name>
</gene>
<dbReference type="AlphaFoldDB" id="A0A524RU71"/>
<dbReference type="SUPFAM" id="SSF53335">
    <property type="entry name" value="S-adenosyl-L-methionine-dependent methyltransferases"/>
    <property type="match status" value="1"/>
</dbReference>
<protein>
    <recommendedName>
        <fullName evidence="6">Ribosomal RNA small subunit methyltransferase H</fullName>
        <ecNumber evidence="6">2.1.1.199</ecNumber>
    </recommendedName>
    <alternativeName>
        <fullName evidence="6">16S rRNA m(4)C1402 methyltransferase</fullName>
    </alternativeName>
    <alternativeName>
        <fullName evidence="6">rRNA (cytosine-N(4)-)-methyltransferase RsmH</fullName>
    </alternativeName>
</protein>
<evidence type="ECO:0000256" key="1">
    <source>
        <dbReference type="ARBA" id="ARBA00010396"/>
    </source>
</evidence>
<comment type="caution">
    <text evidence="8">The sequence shown here is derived from an EMBL/GenBank/DDBJ whole genome shotgun (WGS) entry which is preliminary data.</text>
</comment>
<keyword evidence="3 6" id="KW-0489">Methyltransferase</keyword>
<keyword evidence="4 6" id="KW-0808">Transferase</keyword>
<evidence type="ECO:0000256" key="4">
    <source>
        <dbReference type="ARBA" id="ARBA00022679"/>
    </source>
</evidence>
<feature type="region of interest" description="Disordered" evidence="7">
    <location>
        <begin position="271"/>
        <end position="320"/>
    </location>
</feature>
<dbReference type="Gene3D" id="3.40.50.150">
    <property type="entry name" value="Vaccinia Virus protein VP39"/>
    <property type="match status" value="1"/>
</dbReference>
<dbReference type="PANTHER" id="PTHR11265">
    <property type="entry name" value="S-ADENOSYL-METHYLTRANSFERASE MRAW"/>
    <property type="match status" value="1"/>
</dbReference>
<keyword evidence="2 6" id="KW-0698">rRNA processing</keyword>
<comment type="catalytic activity">
    <reaction evidence="6">
        <text>cytidine(1402) in 16S rRNA + S-adenosyl-L-methionine = N(4)-methylcytidine(1402) in 16S rRNA + S-adenosyl-L-homocysteine + H(+)</text>
        <dbReference type="Rhea" id="RHEA:42928"/>
        <dbReference type="Rhea" id="RHEA-COMP:10286"/>
        <dbReference type="Rhea" id="RHEA-COMP:10287"/>
        <dbReference type="ChEBI" id="CHEBI:15378"/>
        <dbReference type="ChEBI" id="CHEBI:57856"/>
        <dbReference type="ChEBI" id="CHEBI:59789"/>
        <dbReference type="ChEBI" id="CHEBI:74506"/>
        <dbReference type="ChEBI" id="CHEBI:82748"/>
        <dbReference type="EC" id="2.1.1.199"/>
    </reaction>
</comment>
<dbReference type="InterPro" id="IPR023397">
    <property type="entry name" value="SAM-dep_MeTrfase_MraW_recog"/>
</dbReference>
<keyword evidence="5 6" id="KW-0949">S-adenosyl-L-methionine</keyword>
<comment type="subcellular location">
    <subcellularLocation>
        <location evidence="6">Cytoplasm</location>
    </subcellularLocation>
</comment>
<dbReference type="GO" id="GO:0070475">
    <property type="term" value="P:rRNA base methylation"/>
    <property type="evidence" value="ECO:0007669"/>
    <property type="project" value="UniProtKB-UniRule"/>
</dbReference>
<dbReference type="Pfam" id="PF01795">
    <property type="entry name" value="Methyltransf_5"/>
    <property type="match status" value="1"/>
</dbReference>
<evidence type="ECO:0000256" key="7">
    <source>
        <dbReference type="SAM" id="MobiDB-lite"/>
    </source>
</evidence>
<feature type="binding site" evidence="6">
    <location>
        <begin position="46"/>
        <end position="48"/>
    </location>
    <ligand>
        <name>S-adenosyl-L-methionine</name>
        <dbReference type="ChEBI" id="CHEBI:59789"/>
    </ligand>
</feature>
<dbReference type="Gene3D" id="1.10.150.170">
    <property type="entry name" value="Putative methyltransferase TM0872, insert domain"/>
    <property type="match status" value="1"/>
</dbReference>
<dbReference type="HAMAP" id="MF_01007">
    <property type="entry name" value="16SrRNA_methyltr_H"/>
    <property type="match status" value="1"/>
</dbReference>
<dbReference type="EC" id="2.1.1.199" evidence="6"/>
<evidence type="ECO:0000313" key="9">
    <source>
        <dbReference type="Proteomes" id="UP000315454"/>
    </source>
</evidence>
<accession>A0A524RU71</accession>
<dbReference type="PANTHER" id="PTHR11265:SF0">
    <property type="entry name" value="12S RRNA N4-METHYLCYTIDINE METHYLTRANSFERASE"/>
    <property type="match status" value="1"/>
</dbReference>
<dbReference type="SUPFAM" id="SSF81799">
    <property type="entry name" value="Putative methyltransferase TM0872, insert domain"/>
    <property type="match status" value="1"/>
</dbReference>
<dbReference type="Proteomes" id="UP000315454">
    <property type="component" value="Unassembled WGS sequence"/>
</dbReference>
<evidence type="ECO:0000256" key="2">
    <source>
        <dbReference type="ARBA" id="ARBA00022552"/>
    </source>
</evidence>
<keyword evidence="6" id="KW-0963">Cytoplasm</keyword>
<dbReference type="NCBIfam" id="TIGR00006">
    <property type="entry name" value="16S rRNA (cytosine(1402)-N(4))-methyltransferase RsmH"/>
    <property type="match status" value="1"/>
</dbReference>
<feature type="compositionally biased region" description="Gly residues" evidence="7">
    <location>
        <begin position="305"/>
        <end position="320"/>
    </location>
</feature>
<reference evidence="8 9" key="1">
    <citation type="journal article" date="2019" name="mSystems">
        <title>Life at home and on the roam: Genomic adaptions reflect the dual lifestyle of an intracellular, facultative symbiont.</title>
        <authorList>
            <person name="Burgsdorf I."/>
        </authorList>
    </citation>
    <scope>NUCLEOTIDE SEQUENCE [LARGE SCALE GENOMIC DNA]</scope>
    <source>
        <strain evidence="8">277cI</strain>
    </source>
</reference>
<dbReference type="InterPro" id="IPR029063">
    <property type="entry name" value="SAM-dependent_MTases_sf"/>
</dbReference>
<evidence type="ECO:0000313" key="8">
    <source>
        <dbReference type="EMBL" id="TGH23930.1"/>
    </source>
</evidence>
<dbReference type="GO" id="GO:0005737">
    <property type="term" value="C:cytoplasm"/>
    <property type="evidence" value="ECO:0007669"/>
    <property type="project" value="UniProtKB-SubCell"/>
</dbReference>
<evidence type="ECO:0000256" key="3">
    <source>
        <dbReference type="ARBA" id="ARBA00022603"/>
    </source>
</evidence>
<proteinExistence type="inferred from homology"/>
<dbReference type="InterPro" id="IPR002903">
    <property type="entry name" value="RsmH"/>
</dbReference>
<organism evidence="8 9">
    <name type="scientific">Aphanocapsa feldmannii 277cI</name>
    <dbReference type="NCBI Taxonomy" id="2507554"/>
    <lineage>
        <taxon>Bacteria</taxon>
        <taxon>Bacillati</taxon>
        <taxon>Cyanobacteriota</taxon>
        <taxon>Cyanophyceae</taxon>
        <taxon>Oscillatoriophycideae</taxon>
        <taxon>Chroococcales</taxon>
        <taxon>Microcystaceae</taxon>
        <taxon>Aphanocapsa</taxon>
    </lineage>
</organism>
<dbReference type="PIRSF" id="PIRSF004486">
    <property type="entry name" value="MraW"/>
    <property type="match status" value="1"/>
</dbReference>
<dbReference type="GO" id="GO:0071424">
    <property type="term" value="F:rRNA (cytosine-N4-)-methyltransferase activity"/>
    <property type="evidence" value="ECO:0007669"/>
    <property type="project" value="UniProtKB-UniRule"/>
</dbReference>
<name>A0A524RU71_9CHRO</name>
<evidence type="ECO:0000256" key="6">
    <source>
        <dbReference type="HAMAP-Rule" id="MF_01007"/>
    </source>
</evidence>
<feature type="binding site" evidence="6">
    <location>
        <position position="107"/>
    </location>
    <ligand>
        <name>S-adenosyl-L-methionine</name>
        <dbReference type="ChEBI" id="CHEBI:59789"/>
    </ligand>
</feature>
<dbReference type="EMBL" id="SRMN01000044">
    <property type="protein sequence ID" value="TGH23930.1"/>
    <property type="molecule type" value="Genomic_DNA"/>
</dbReference>